<sequence length="335" mass="39074">MNDTQAVSARTPLIHIGMPKTATKTLQWRLFALHSEVYYLGRFDGGSFRAEHRQHRACRDAEVLEVMARIAYDNIFEPDMDACRNRMRDYLREHNPEAKLPVWSWESYCTDSYTMRAQRVKNLQQLFGEARILVTIRQPVKLLESAYLQQLKRDNIGARYRRGKSAFYCEIDDWVERDAHGDIDDHLDYARTIRCYTEAFGVDNVCVTTFEQLLEDPEAFWGEICQFMGVDTAQALELVAENEDNTRWSEIQLQRLQAIKRSPVKSLVYRFAQRSQRKQMLDLTRKGTPKTAAAKARPGISPRLQREICERTREGNLWLQETFGLDLENKGYMGT</sequence>
<name>A0A4Z0M1D4_9GAMM</name>
<dbReference type="OrthoDB" id="7065883at2"/>
<dbReference type="AlphaFoldDB" id="A0A4Z0M1D4"/>
<dbReference type="Gene3D" id="3.40.50.300">
    <property type="entry name" value="P-loop containing nucleotide triphosphate hydrolases"/>
    <property type="match status" value="1"/>
</dbReference>
<evidence type="ECO:0008006" key="3">
    <source>
        <dbReference type="Google" id="ProtNLM"/>
    </source>
</evidence>
<evidence type="ECO:0000313" key="2">
    <source>
        <dbReference type="Proteomes" id="UP000298050"/>
    </source>
</evidence>
<dbReference type="Proteomes" id="UP000298050">
    <property type="component" value="Unassembled WGS sequence"/>
</dbReference>
<proteinExistence type="predicted"/>
<organism evidence="1 2">
    <name type="scientific">Mangrovimicrobium sediminis</name>
    <dbReference type="NCBI Taxonomy" id="2562682"/>
    <lineage>
        <taxon>Bacteria</taxon>
        <taxon>Pseudomonadati</taxon>
        <taxon>Pseudomonadota</taxon>
        <taxon>Gammaproteobacteria</taxon>
        <taxon>Cellvibrionales</taxon>
        <taxon>Halieaceae</taxon>
        <taxon>Mangrovimicrobium</taxon>
    </lineage>
</organism>
<dbReference type="SUPFAM" id="SSF52540">
    <property type="entry name" value="P-loop containing nucleoside triphosphate hydrolases"/>
    <property type="match status" value="1"/>
</dbReference>
<dbReference type="EMBL" id="SRLE01000007">
    <property type="protein sequence ID" value="TGD73503.1"/>
    <property type="molecule type" value="Genomic_DNA"/>
</dbReference>
<evidence type="ECO:0000313" key="1">
    <source>
        <dbReference type="EMBL" id="TGD73503.1"/>
    </source>
</evidence>
<dbReference type="Pfam" id="PF13469">
    <property type="entry name" value="Sulfotransfer_3"/>
    <property type="match status" value="1"/>
</dbReference>
<gene>
    <name evidence="1" type="ORF">E4634_10760</name>
</gene>
<dbReference type="RefSeq" id="WP_135443725.1">
    <property type="nucleotide sequence ID" value="NZ_SRLE01000007.1"/>
</dbReference>
<dbReference type="InterPro" id="IPR027417">
    <property type="entry name" value="P-loop_NTPase"/>
</dbReference>
<accession>A0A4Z0M1D4</accession>
<keyword evidence="2" id="KW-1185">Reference proteome</keyword>
<reference evidence="1 2" key="1">
    <citation type="submission" date="2019-04" db="EMBL/GenBank/DDBJ databases">
        <title>Taxonomy of novel Haliea sp. from mangrove soil of West Coast of India.</title>
        <authorList>
            <person name="Verma A."/>
            <person name="Kumar P."/>
            <person name="Krishnamurthi S."/>
        </authorList>
    </citation>
    <scope>NUCLEOTIDE SEQUENCE [LARGE SCALE GENOMIC DNA]</scope>
    <source>
        <strain evidence="1 2">SAOS-164</strain>
    </source>
</reference>
<comment type="caution">
    <text evidence="1">The sequence shown here is derived from an EMBL/GenBank/DDBJ whole genome shotgun (WGS) entry which is preliminary data.</text>
</comment>
<protein>
    <recommendedName>
        <fullName evidence="3">Sulfotransferase domain-containing protein</fullName>
    </recommendedName>
</protein>